<keyword evidence="3" id="KW-1185">Reference proteome</keyword>
<keyword evidence="1" id="KW-0472">Membrane</keyword>
<dbReference type="AlphaFoldDB" id="A0A1A9X1S5"/>
<evidence type="ECO:0000313" key="3">
    <source>
        <dbReference type="Proteomes" id="UP000091820"/>
    </source>
</evidence>
<organism evidence="2 3">
    <name type="scientific">Glossina brevipalpis</name>
    <dbReference type="NCBI Taxonomy" id="37001"/>
    <lineage>
        <taxon>Eukaryota</taxon>
        <taxon>Metazoa</taxon>
        <taxon>Ecdysozoa</taxon>
        <taxon>Arthropoda</taxon>
        <taxon>Hexapoda</taxon>
        <taxon>Insecta</taxon>
        <taxon>Pterygota</taxon>
        <taxon>Neoptera</taxon>
        <taxon>Endopterygota</taxon>
        <taxon>Diptera</taxon>
        <taxon>Brachycera</taxon>
        <taxon>Muscomorpha</taxon>
        <taxon>Hippoboscoidea</taxon>
        <taxon>Glossinidae</taxon>
        <taxon>Glossina</taxon>
    </lineage>
</organism>
<evidence type="ECO:0000256" key="1">
    <source>
        <dbReference type="SAM" id="Phobius"/>
    </source>
</evidence>
<accession>A0A1A9X1S5</accession>
<reference evidence="3" key="1">
    <citation type="submission" date="2014-03" db="EMBL/GenBank/DDBJ databases">
        <authorList>
            <person name="Aksoy S."/>
            <person name="Warren W."/>
            <person name="Wilson R.K."/>
        </authorList>
    </citation>
    <scope>NUCLEOTIDE SEQUENCE [LARGE SCALE GENOMIC DNA]</scope>
    <source>
        <strain evidence="3">IAEA</strain>
    </source>
</reference>
<dbReference type="VEuPathDB" id="VectorBase:GBRI041087"/>
<keyword evidence="1" id="KW-1133">Transmembrane helix</keyword>
<dbReference type="EnsemblMetazoa" id="GBRI041087-RA">
    <property type="protein sequence ID" value="GBRI041087-PA"/>
    <property type="gene ID" value="GBRI041087"/>
</dbReference>
<feature type="transmembrane region" description="Helical" evidence="1">
    <location>
        <begin position="78"/>
        <end position="102"/>
    </location>
</feature>
<protein>
    <submittedName>
        <fullName evidence="2">Uncharacterized protein</fullName>
    </submittedName>
</protein>
<dbReference type="Proteomes" id="UP000091820">
    <property type="component" value="Unassembled WGS sequence"/>
</dbReference>
<sequence length="131" mass="15002">MTKGQINDLTPNIHSEFELYNAMMTIKSNAISSHGIPLKFLRRHCITTEFSGRLDSTSNGMRGVEAGSGADIGRSRNIFILIFFFVSFTTTVTISPMFRSFANNFRNPKRWKYQYILGRSYANGVWDKFEI</sequence>
<name>A0A1A9X1S5_9MUSC</name>
<reference evidence="2" key="2">
    <citation type="submission" date="2020-05" db="UniProtKB">
        <authorList>
            <consortium name="EnsemblMetazoa"/>
        </authorList>
    </citation>
    <scope>IDENTIFICATION</scope>
    <source>
        <strain evidence="2">IAEA</strain>
    </source>
</reference>
<keyword evidence="1" id="KW-0812">Transmembrane</keyword>
<evidence type="ECO:0000313" key="2">
    <source>
        <dbReference type="EnsemblMetazoa" id="GBRI041087-PA"/>
    </source>
</evidence>
<proteinExistence type="predicted"/>